<dbReference type="Pfam" id="PF02565">
    <property type="entry name" value="RecO_C"/>
    <property type="match status" value="1"/>
</dbReference>
<dbReference type="InterPro" id="IPR022572">
    <property type="entry name" value="DNA_rep/recomb_RecO_N"/>
</dbReference>
<dbReference type="InterPro" id="IPR037278">
    <property type="entry name" value="ARFGAP/RecO"/>
</dbReference>
<dbReference type="AlphaFoldDB" id="A0A8J7MDG3"/>
<comment type="caution">
    <text evidence="5">The sequence shown here is derived from an EMBL/GenBank/DDBJ whole genome shotgun (WGS) entry which is preliminary data.</text>
</comment>
<gene>
    <name evidence="5" type="primary">recO</name>
    <name evidence="5" type="ORF">JIN82_08535</name>
</gene>
<keyword evidence="1" id="KW-0227">DNA damage</keyword>
<evidence type="ECO:0000256" key="1">
    <source>
        <dbReference type="ARBA" id="ARBA00022763"/>
    </source>
</evidence>
<dbReference type="PANTHER" id="PTHR33991:SF1">
    <property type="entry name" value="DNA REPAIR PROTEIN RECO"/>
    <property type="match status" value="1"/>
</dbReference>
<dbReference type="NCBIfam" id="TIGR00613">
    <property type="entry name" value="reco"/>
    <property type="match status" value="1"/>
</dbReference>
<keyword evidence="6" id="KW-1185">Reference proteome</keyword>
<name>A0A8J7MDG3_9BACT</name>
<dbReference type="SUPFAM" id="SSF50249">
    <property type="entry name" value="Nucleic acid-binding proteins"/>
    <property type="match status" value="1"/>
</dbReference>
<keyword evidence="3" id="KW-0234">DNA repair</keyword>
<dbReference type="SUPFAM" id="SSF57863">
    <property type="entry name" value="ArfGap/RecO-like zinc finger"/>
    <property type="match status" value="1"/>
</dbReference>
<sequence>MESSRAIVIRTYSLTESSLIVVWCSEQFGLIKTVAKGAKSPKSKFAGQLDLFYLADIDIVMSRKSDLHQLREMQLERTYDGVRTSFLRTLMASYFASLLAKMCEPEHAEPRYFDLICRALNYLENGELNLRILEHFENQIAEIAGIREPNKKAYVQILDIYGDVSELRNRCLDRL</sequence>
<dbReference type="GO" id="GO:0043590">
    <property type="term" value="C:bacterial nucleoid"/>
    <property type="evidence" value="ECO:0007669"/>
    <property type="project" value="TreeGrafter"/>
</dbReference>
<proteinExistence type="predicted"/>
<dbReference type="Proteomes" id="UP000624703">
    <property type="component" value="Unassembled WGS sequence"/>
</dbReference>
<keyword evidence="2" id="KW-0233">DNA recombination</keyword>
<dbReference type="Gene3D" id="2.40.50.140">
    <property type="entry name" value="Nucleic acid-binding proteins"/>
    <property type="match status" value="1"/>
</dbReference>
<dbReference type="PANTHER" id="PTHR33991">
    <property type="entry name" value="DNA REPAIR PROTEIN RECO"/>
    <property type="match status" value="1"/>
</dbReference>
<dbReference type="RefSeq" id="WP_200311210.1">
    <property type="nucleotide sequence ID" value="NZ_JAENIM010000039.1"/>
</dbReference>
<dbReference type="Pfam" id="PF11967">
    <property type="entry name" value="RecO_N"/>
    <property type="match status" value="1"/>
</dbReference>
<evidence type="ECO:0000256" key="3">
    <source>
        <dbReference type="ARBA" id="ARBA00023204"/>
    </source>
</evidence>
<evidence type="ECO:0000256" key="2">
    <source>
        <dbReference type="ARBA" id="ARBA00023172"/>
    </source>
</evidence>
<dbReference type="GO" id="GO:0006310">
    <property type="term" value="P:DNA recombination"/>
    <property type="evidence" value="ECO:0007669"/>
    <property type="project" value="UniProtKB-KW"/>
</dbReference>
<feature type="domain" description="DNA replication/recombination mediator RecO N-terminal" evidence="4">
    <location>
        <begin position="3"/>
        <end position="78"/>
    </location>
</feature>
<evidence type="ECO:0000313" key="5">
    <source>
        <dbReference type="EMBL" id="MBK1791196.1"/>
    </source>
</evidence>
<evidence type="ECO:0000313" key="6">
    <source>
        <dbReference type="Proteomes" id="UP000624703"/>
    </source>
</evidence>
<dbReference type="GO" id="GO:0006302">
    <property type="term" value="P:double-strand break repair"/>
    <property type="evidence" value="ECO:0007669"/>
    <property type="project" value="TreeGrafter"/>
</dbReference>
<organism evidence="5 6">
    <name type="scientific">Persicirhabdus sediminis</name>
    <dbReference type="NCBI Taxonomy" id="454144"/>
    <lineage>
        <taxon>Bacteria</taxon>
        <taxon>Pseudomonadati</taxon>
        <taxon>Verrucomicrobiota</taxon>
        <taxon>Verrucomicrobiia</taxon>
        <taxon>Verrucomicrobiales</taxon>
        <taxon>Verrucomicrobiaceae</taxon>
        <taxon>Persicirhabdus</taxon>
    </lineage>
</organism>
<reference evidence="5" key="1">
    <citation type="submission" date="2021-01" db="EMBL/GenBank/DDBJ databases">
        <title>Modified the classification status of verrucomicrobia.</title>
        <authorList>
            <person name="Feng X."/>
        </authorList>
    </citation>
    <scope>NUCLEOTIDE SEQUENCE</scope>
    <source>
        <strain evidence="5">_KCTC 22039</strain>
    </source>
</reference>
<dbReference type="EMBL" id="JAENIM010000039">
    <property type="protein sequence ID" value="MBK1791196.1"/>
    <property type="molecule type" value="Genomic_DNA"/>
</dbReference>
<dbReference type="InterPro" id="IPR012340">
    <property type="entry name" value="NA-bd_OB-fold"/>
</dbReference>
<accession>A0A8J7MDG3</accession>
<dbReference type="InterPro" id="IPR003717">
    <property type="entry name" value="RecO"/>
</dbReference>
<evidence type="ECO:0000259" key="4">
    <source>
        <dbReference type="Pfam" id="PF11967"/>
    </source>
</evidence>
<protein>
    <submittedName>
        <fullName evidence="5">DNA repair protein RecO</fullName>
    </submittedName>
</protein>